<reference evidence="2 3" key="1">
    <citation type="submission" date="2024-05" db="EMBL/GenBank/DDBJ databases">
        <title>A draft genome resource for the thread blight pathogen Marasmius tenuissimus strain MS-2.</title>
        <authorList>
            <person name="Yulfo-Soto G.E."/>
            <person name="Baruah I.K."/>
            <person name="Amoako-Attah I."/>
            <person name="Bukari Y."/>
            <person name="Meinhardt L.W."/>
            <person name="Bailey B.A."/>
            <person name="Cohen S.P."/>
        </authorList>
    </citation>
    <scope>NUCLEOTIDE SEQUENCE [LARGE SCALE GENOMIC DNA]</scope>
    <source>
        <strain evidence="2 3">MS-2</strain>
    </source>
</reference>
<dbReference type="InterPro" id="IPR014942">
    <property type="entry name" value="AbiEii"/>
</dbReference>
<evidence type="ECO:0008006" key="4">
    <source>
        <dbReference type="Google" id="ProtNLM"/>
    </source>
</evidence>
<protein>
    <recommendedName>
        <fullName evidence="4">Nucleotidyltransferase</fullName>
    </recommendedName>
</protein>
<comment type="caution">
    <text evidence="2">The sequence shown here is derived from an EMBL/GenBank/DDBJ whole genome shotgun (WGS) entry which is preliminary data.</text>
</comment>
<evidence type="ECO:0000256" key="1">
    <source>
        <dbReference type="SAM" id="MobiDB-lite"/>
    </source>
</evidence>
<gene>
    <name evidence="2" type="ORF">AAF712_010541</name>
</gene>
<sequence>MPSMSRIPSAAGPAPPFNKRPRSDTPFTRYELLQVSYAASCAVEEAGYQCYLFGSAAVYFTCPDHRKPRDIDLVVFSTSPTAQKINAEQVKIAIRREDSRFYRVRAKSPGAKYTPFWFWFSDDPQAPDFTHSIKVDVVPFDIKDFRVPQVPVQSLVRRTVFRWRGHEHGFWLVPPPALLIMKLKGWHDHRLSSKHWIREKTPTDIVDIQALLTVVENGQHTLTSHQQSWFPVWLIRQGRERAREFLDNNPDISHSHFQAQRWINVGLIDASYHQTVEANRHEATVLARWVRQWITEDD</sequence>
<feature type="region of interest" description="Disordered" evidence="1">
    <location>
        <begin position="1"/>
        <end position="23"/>
    </location>
</feature>
<accession>A0ABR2ZQE7</accession>
<dbReference type="EMBL" id="JBBXMP010000101">
    <property type="protein sequence ID" value="KAL0062607.1"/>
    <property type="molecule type" value="Genomic_DNA"/>
</dbReference>
<dbReference type="Proteomes" id="UP001437256">
    <property type="component" value="Unassembled WGS sequence"/>
</dbReference>
<dbReference type="Pfam" id="PF08843">
    <property type="entry name" value="AbiEii"/>
    <property type="match status" value="1"/>
</dbReference>
<evidence type="ECO:0000313" key="2">
    <source>
        <dbReference type="EMBL" id="KAL0062607.1"/>
    </source>
</evidence>
<keyword evidence="3" id="KW-1185">Reference proteome</keyword>
<proteinExistence type="predicted"/>
<evidence type="ECO:0000313" key="3">
    <source>
        <dbReference type="Proteomes" id="UP001437256"/>
    </source>
</evidence>
<name>A0ABR2ZQE7_9AGAR</name>
<organism evidence="2 3">
    <name type="scientific">Marasmius tenuissimus</name>
    <dbReference type="NCBI Taxonomy" id="585030"/>
    <lineage>
        <taxon>Eukaryota</taxon>
        <taxon>Fungi</taxon>
        <taxon>Dikarya</taxon>
        <taxon>Basidiomycota</taxon>
        <taxon>Agaricomycotina</taxon>
        <taxon>Agaricomycetes</taxon>
        <taxon>Agaricomycetidae</taxon>
        <taxon>Agaricales</taxon>
        <taxon>Marasmiineae</taxon>
        <taxon>Marasmiaceae</taxon>
        <taxon>Marasmius</taxon>
    </lineage>
</organism>